<reference evidence="1 2" key="1">
    <citation type="journal article" date="2021" name="Elife">
        <title>Chloroplast acquisition without the gene transfer in kleptoplastic sea slugs, Plakobranchus ocellatus.</title>
        <authorList>
            <person name="Maeda T."/>
            <person name="Takahashi S."/>
            <person name="Yoshida T."/>
            <person name="Shimamura S."/>
            <person name="Takaki Y."/>
            <person name="Nagai Y."/>
            <person name="Toyoda A."/>
            <person name="Suzuki Y."/>
            <person name="Arimoto A."/>
            <person name="Ishii H."/>
            <person name="Satoh N."/>
            <person name="Nishiyama T."/>
            <person name="Hasebe M."/>
            <person name="Maruyama T."/>
            <person name="Minagawa J."/>
            <person name="Obokata J."/>
            <person name="Shigenobu S."/>
        </authorList>
    </citation>
    <scope>NUCLEOTIDE SEQUENCE [LARGE SCALE GENOMIC DNA]</scope>
</reference>
<protein>
    <submittedName>
        <fullName evidence="1">Pol polyprotein</fullName>
    </submittedName>
</protein>
<dbReference type="Proteomes" id="UP000735302">
    <property type="component" value="Unassembled WGS sequence"/>
</dbReference>
<dbReference type="EMBL" id="BLXT01007141">
    <property type="protein sequence ID" value="GFO36795.1"/>
    <property type="molecule type" value="Genomic_DNA"/>
</dbReference>
<proteinExistence type="predicted"/>
<dbReference type="Gene3D" id="3.30.70.270">
    <property type="match status" value="1"/>
</dbReference>
<dbReference type="SUPFAM" id="SSF56672">
    <property type="entry name" value="DNA/RNA polymerases"/>
    <property type="match status" value="1"/>
</dbReference>
<gene>
    <name evidence="1" type="ORF">PoB_006330000</name>
</gene>
<dbReference type="InterPro" id="IPR043128">
    <property type="entry name" value="Rev_trsase/Diguanyl_cyclase"/>
</dbReference>
<evidence type="ECO:0000313" key="2">
    <source>
        <dbReference type="Proteomes" id="UP000735302"/>
    </source>
</evidence>
<name>A0AAV4CYD0_9GAST</name>
<sequence>MSEAFFFTRGDERSKSRNIRITHSSKTGKEVQSIRSGLLNFYRHFISNYPDTAKSLADITEKKSSRKVVRTDDCLHSLETLKNILTSDPGLLLLDLN</sequence>
<organism evidence="1 2">
    <name type="scientific">Plakobranchus ocellatus</name>
    <dbReference type="NCBI Taxonomy" id="259542"/>
    <lineage>
        <taxon>Eukaryota</taxon>
        <taxon>Metazoa</taxon>
        <taxon>Spiralia</taxon>
        <taxon>Lophotrochozoa</taxon>
        <taxon>Mollusca</taxon>
        <taxon>Gastropoda</taxon>
        <taxon>Heterobranchia</taxon>
        <taxon>Euthyneura</taxon>
        <taxon>Panpulmonata</taxon>
        <taxon>Sacoglossa</taxon>
        <taxon>Placobranchoidea</taxon>
        <taxon>Plakobranchidae</taxon>
        <taxon>Plakobranchus</taxon>
    </lineage>
</organism>
<keyword evidence="2" id="KW-1185">Reference proteome</keyword>
<accession>A0AAV4CYD0</accession>
<evidence type="ECO:0000313" key="1">
    <source>
        <dbReference type="EMBL" id="GFO36795.1"/>
    </source>
</evidence>
<dbReference type="InterPro" id="IPR043502">
    <property type="entry name" value="DNA/RNA_pol_sf"/>
</dbReference>
<dbReference type="AlphaFoldDB" id="A0AAV4CYD0"/>
<comment type="caution">
    <text evidence="1">The sequence shown here is derived from an EMBL/GenBank/DDBJ whole genome shotgun (WGS) entry which is preliminary data.</text>
</comment>